<dbReference type="EMBL" id="VIGI01000010">
    <property type="protein sequence ID" value="KAB8295208.1"/>
    <property type="molecule type" value="Genomic_DNA"/>
</dbReference>
<dbReference type="Proteomes" id="UP000326757">
    <property type="component" value="Unassembled WGS sequence"/>
</dbReference>
<gene>
    <name evidence="2" type="ORF">EYC80_007128</name>
</gene>
<feature type="chain" id="PRO_5024938435" evidence="1">
    <location>
        <begin position="21"/>
        <end position="206"/>
    </location>
</feature>
<keyword evidence="1" id="KW-0732">Signal</keyword>
<feature type="signal peptide" evidence="1">
    <location>
        <begin position="1"/>
        <end position="20"/>
    </location>
</feature>
<evidence type="ECO:0000256" key="1">
    <source>
        <dbReference type="SAM" id="SignalP"/>
    </source>
</evidence>
<dbReference type="OrthoDB" id="5230873at2759"/>
<sequence>MFFGKNAAACLLTLAGLSAANPLPSDALNERDTTAATVSGLSIYAYGSDINGQPVFYSDGNAYIGSVAPPGAGDSFNITFSTTDPTSTNAVWSISANTTSENGTAPFPDNSLSFYIVPTNGSFEQAGFGSSNTTLPTGSVTEGFVLYGKQIAYKTSAGDLELQFWAGATNVTGVWGLYWNSDGAAIDGAFPVVLKTTAPPVLKVKA</sequence>
<reference evidence="2 3" key="1">
    <citation type="submission" date="2019-06" db="EMBL/GenBank/DDBJ databases">
        <title>Genome Sequence of the Brown Rot Fungal Pathogen Monilinia laxa.</title>
        <authorList>
            <person name="De Miccolis Angelini R.M."/>
            <person name="Landi L."/>
            <person name="Abate D."/>
            <person name="Pollastro S."/>
            <person name="Romanazzi G."/>
            <person name="Faretra F."/>
        </authorList>
    </citation>
    <scope>NUCLEOTIDE SEQUENCE [LARGE SCALE GENOMIC DNA]</scope>
    <source>
        <strain evidence="2 3">Mlax316</strain>
    </source>
</reference>
<organism evidence="2 3">
    <name type="scientific">Monilinia laxa</name>
    <name type="common">Brown rot fungus</name>
    <name type="synonym">Sclerotinia laxa</name>
    <dbReference type="NCBI Taxonomy" id="61186"/>
    <lineage>
        <taxon>Eukaryota</taxon>
        <taxon>Fungi</taxon>
        <taxon>Dikarya</taxon>
        <taxon>Ascomycota</taxon>
        <taxon>Pezizomycotina</taxon>
        <taxon>Leotiomycetes</taxon>
        <taxon>Helotiales</taxon>
        <taxon>Sclerotiniaceae</taxon>
        <taxon>Monilinia</taxon>
    </lineage>
</organism>
<accession>A0A5N6K0B1</accession>
<dbReference type="AlphaFoldDB" id="A0A5N6K0B1"/>
<comment type="caution">
    <text evidence="2">The sequence shown here is derived from an EMBL/GenBank/DDBJ whole genome shotgun (WGS) entry which is preliminary data.</text>
</comment>
<name>A0A5N6K0B1_MONLA</name>
<proteinExistence type="predicted"/>
<keyword evidence="3" id="KW-1185">Reference proteome</keyword>
<protein>
    <submittedName>
        <fullName evidence="2">Uncharacterized protein</fullName>
    </submittedName>
</protein>
<evidence type="ECO:0000313" key="2">
    <source>
        <dbReference type="EMBL" id="KAB8295208.1"/>
    </source>
</evidence>
<evidence type="ECO:0000313" key="3">
    <source>
        <dbReference type="Proteomes" id="UP000326757"/>
    </source>
</evidence>